<feature type="region of interest" description="Disordered" evidence="1">
    <location>
        <begin position="231"/>
        <end position="268"/>
    </location>
</feature>
<feature type="compositionally biased region" description="Low complexity" evidence="1">
    <location>
        <begin position="40"/>
        <end position="55"/>
    </location>
</feature>
<feature type="region of interest" description="Disordered" evidence="1">
    <location>
        <begin position="1"/>
        <end position="58"/>
    </location>
</feature>
<evidence type="ECO:0000256" key="1">
    <source>
        <dbReference type="SAM" id="MobiDB-lite"/>
    </source>
</evidence>
<protein>
    <submittedName>
        <fullName evidence="2">Uncharacterized protein</fullName>
    </submittedName>
</protein>
<accession>A0A8S3EMI9</accession>
<gene>
    <name evidence="2" type="ORF">BYL167_LOCUS61749</name>
</gene>
<sequence length="268" mass="29623">MTSTALEYRSHSSERLSPSKIQLPSIRSTRSACAIDRKSTISVPSTSSSSSFSLDSETKNENIICSSISTRQNNSEYFRKSNSLDSGYKTLSAASHGTSHTDTIDEENERINSFLQIASSPSSCSSSSYAVSNTANNQKMNSKIEFIVDDEDDVDDKEPRRNSKPNVDVLSTGGDRRSRKSSLSNYSVSNYSVLLNEFYCISSDNIDQAMNDEKTTKKKSGFANTVATFFSSKKKEDEPSQQLPITPTRKLTRSRSVSEASLERTTIE</sequence>
<dbReference type="EMBL" id="CAJOBH010233221">
    <property type="protein sequence ID" value="CAF5079568.1"/>
    <property type="molecule type" value="Genomic_DNA"/>
</dbReference>
<proteinExistence type="predicted"/>
<evidence type="ECO:0000313" key="3">
    <source>
        <dbReference type="Proteomes" id="UP000681967"/>
    </source>
</evidence>
<dbReference type="Proteomes" id="UP000681967">
    <property type="component" value="Unassembled WGS sequence"/>
</dbReference>
<feature type="region of interest" description="Disordered" evidence="1">
    <location>
        <begin position="150"/>
        <end position="182"/>
    </location>
</feature>
<feature type="compositionally biased region" description="Polar residues" evidence="1">
    <location>
        <begin position="15"/>
        <end position="31"/>
    </location>
</feature>
<evidence type="ECO:0000313" key="2">
    <source>
        <dbReference type="EMBL" id="CAF5079568.1"/>
    </source>
</evidence>
<dbReference type="AlphaFoldDB" id="A0A8S3EMI9"/>
<reference evidence="2" key="1">
    <citation type="submission" date="2021-02" db="EMBL/GenBank/DDBJ databases">
        <authorList>
            <person name="Nowell W R."/>
        </authorList>
    </citation>
    <scope>NUCLEOTIDE SEQUENCE</scope>
</reference>
<name>A0A8S3EMI9_9BILA</name>
<organism evidence="2 3">
    <name type="scientific">Rotaria magnacalcarata</name>
    <dbReference type="NCBI Taxonomy" id="392030"/>
    <lineage>
        <taxon>Eukaryota</taxon>
        <taxon>Metazoa</taxon>
        <taxon>Spiralia</taxon>
        <taxon>Gnathifera</taxon>
        <taxon>Rotifera</taxon>
        <taxon>Eurotatoria</taxon>
        <taxon>Bdelloidea</taxon>
        <taxon>Philodinida</taxon>
        <taxon>Philodinidae</taxon>
        <taxon>Rotaria</taxon>
    </lineage>
</organism>
<comment type="caution">
    <text evidence="2">The sequence shown here is derived from an EMBL/GenBank/DDBJ whole genome shotgun (WGS) entry which is preliminary data.</text>
</comment>